<accession>A0A2P2N1I4</accession>
<organism evidence="1">
    <name type="scientific">Rhizophora mucronata</name>
    <name type="common">Asiatic mangrove</name>
    <dbReference type="NCBI Taxonomy" id="61149"/>
    <lineage>
        <taxon>Eukaryota</taxon>
        <taxon>Viridiplantae</taxon>
        <taxon>Streptophyta</taxon>
        <taxon>Embryophyta</taxon>
        <taxon>Tracheophyta</taxon>
        <taxon>Spermatophyta</taxon>
        <taxon>Magnoliopsida</taxon>
        <taxon>eudicotyledons</taxon>
        <taxon>Gunneridae</taxon>
        <taxon>Pentapetalae</taxon>
        <taxon>rosids</taxon>
        <taxon>fabids</taxon>
        <taxon>Malpighiales</taxon>
        <taxon>Rhizophoraceae</taxon>
        <taxon>Rhizophora</taxon>
    </lineage>
</organism>
<dbReference type="AlphaFoldDB" id="A0A2P2N1I4"/>
<reference evidence="1" key="1">
    <citation type="submission" date="2018-02" db="EMBL/GenBank/DDBJ databases">
        <title>Rhizophora mucronata_Transcriptome.</title>
        <authorList>
            <person name="Meera S.P."/>
            <person name="Sreeshan A."/>
            <person name="Augustine A."/>
        </authorList>
    </citation>
    <scope>NUCLEOTIDE SEQUENCE</scope>
    <source>
        <tissue evidence="1">Leaf</tissue>
    </source>
</reference>
<dbReference type="EMBL" id="GGEC01055861">
    <property type="protein sequence ID" value="MBX36345.1"/>
    <property type="molecule type" value="Transcribed_RNA"/>
</dbReference>
<sequence length="42" mass="5184">MRMRFSVFIRISLWKLDCVFRNIDLLILDYSSPTYTKYFSML</sequence>
<name>A0A2P2N1I4_RHIMU</name>
<proteinExistence type="predicted"/>
<evidence type="ECO:0000313" key="1">
    <source>
        <dbReference type="EMBL" id="MBX36345.1"/>
    </source>
</evidence>
<protein>
    <submittedName>
        <fullName evidence="1">Uncharacterized protein</fullName>
    </submittedName>
</protein>